<evidence type="ECO:0000313" key="1">
    <source>
        <dbReference type="EMBL" id="KLT72755.1"/>
    </source>
</evidence>
<dbReference type="STRING" id="1470200.PL75_06660"/>
<proteinExistence type="predicted"/>
<name>A0A0J0YRK8_9NEIS</name>
<dbReference type="EMBL" id="JTDO01000009">
    <property type="protein sequence ID" value="KLT72755.1"/>
    <property type="molecule type" value="Genomic_DNA"/>
</dbReference>
<sequence length="146" mass="16655">MKLSKFKQHLHNLNALTFILPCGSAVPAHFHITEVAKNDKHFIDCGGIIRHETRIGFQLWVAHDTEHRLSPAKLLSIIRLSERKLDLPDAEIEVEYQYQTIGKYHLSFSDGIFRLENTLTACLAPDQCGIPQQKPRIRLGNSLCKK</sequence>
<dbReference type="AlphaFoldDB" id="A0A0J0YRK8"/>
<reference evidence="1 2" key="1">
    <citation type="submission" date="2014-11" db="EMBL/GenBank/DDBJ databases">
        <title>Genome of a novel goose pathogen.</title>
        <authorList>
            <person name="Hansen C.M."/>
            <person name="Hueffer K."/>
            <person name="Choi S.C."/>
        </authorList>
    </citation>
    <scope>NUCLEOTIDE SEQUENCE [LARGE SCALE GENOMIC DNA]</scope>
    <source>
        <strain evidence="1 2">KH1503</strain>
    </source>
</reference>
<organism evidence="1 2">
    <name type="scientific">Neisseria arctica</name>
    <dbReference type="NCBI Taxonomy" id="1470200"/>
    <lineage>
        <taxon>Bacteria</taxon>
        <taxon>Pseudomonadati</taxon>
        <taxon>Pseudomonadota</taxon>
        <taxon>Betaproteobacteria</taxon>
        <taxon>Neisseriales</taxon>
        <taxon>Neisseriaceae</taxon>
        <taxon>Neisseria</taxon>
    </lineage>
</organism>
<dbReference type="Pfam" id="PF20001">
    <property type="entry name" value="DUF6428"/>
    <property type="match status" value="1"/>
</dbReference>
<accession>A0A0J0YRK8</accession>
<keyword evidence="2" id="KW-1185">Reference proteome</keyword>
<gene>
    <name evidence="1" type="ORF">PL75_06660</name>
</gene>
<dbReference type="OrthoDB" id="66316at2"/>
<comment type="caution">
    <text evidence="1">The sequence shown here is derived from an EMBL/GenBank/DDBJ whole genome shotgun (WGS) entry which is preliminary data.</text>
</comment>
<dbReference type="PATRIC" id="fig|1470200.3.peg.2553"/>
<dbReference type="InterPro" id="IPR045534">
    <property type="entry name" value="DUF6428"/>
</dbReference>
<protein>
    <submittedName>
        <fullName evidence="1">Uncharacterized protein</fullName>
    </submittedName>
</protein>
<dbReference type="Proteomes" id="UP000036027">
    <property type="component" value="Unassembled WGS sequence"/>
</dbReference>
<evidence type="ECO:0000313" key="2">
    <source>
        <dbReference type="Proteomes" id="UP000036027"/>
    </source>
</evidence>
<dbReference type="RefSeq" id="WP_047761141.1">
    <property type="nucleotide sequence ID" value="NZ_CP091510.1"/>
</dbReference>